<dbReference type="EMBL" id="NAJM01000037">
    <property type="protein sequence ID" value="RVX68486.1"/>
    <property type="molecule type" value="Genomic_DNA"/>
</dbReference>
<keyword evidence="2" id="KW-0963">Cytoplasm</keyword>
<evidence type="ECO:0000313" key="9">
    <source>
        <dbReference type="Proteomes" id="UP000288859"/>
    </source>
</evidence>
<keyword evidence="4" id="KW-0819">tRNA processing</keyword>
<dbReference type="Gene3D" id="2.130.10.10">
    <property type="entry name" value="YVTN repeat-like/Quinoprotein amine dehydrogenase"/>
    <property type="match status" value="2"/>
</dbReference>
<evidence type="ECO:0000256" key="1">
    <source>
        <dbReference type="ARBA" id="ARBA00004496"/>
    </source>
</evidence>
<evidence type="ECO:0000256" key="4">
    <source>
        <dbReference type="ARBA" id="ARBA00022694"/>
    </source>
</evidence>
<comment type="caution">
    <text evidence="8">The sequence shown here is derived from an EMBL/GenBank/DDBJ whole genome shotgun (WGS) entry which is preliminary data.</text>
</comment>
<evidence type="ECO:0000256" key="7">
    <source>
        <dbReference type="PROSITE-ProRule" id="PRU00221"/>
    </source>
</evidence>
<dbReference type="GO" id="GO:0005737">
    <property type="term" value="C:cytoplasm"/>
    <property type="evidence" value="ECO:0007669"/>
    <property type="project" value="UniProtKB-SubCell"/>
</dbReference>
<keyword evidence="3 7" id="KW-0853">WD repeat</keyword>
<dbReference type="InterPro" id="IPR051973">
    <property type="entry name" value="tRNA_Anticodon_Mtase-Reg"/>
</dbReference>
<dbReference type="SUPFAM" id="SSF50978">
    <property type="entry name" value="WD40 repeat-like"/>
    <property type="match status" value="2"/>
</dbReference>
<dbReference type="Proteomes" id="UP000288859">
    <property type="component" value="Unassembled WGS sequence"/>
</dbReference>
<dbReference type="SMART" id="SM00320">
    <property type="entry name" value="WD40"/>
    <property type="match status" value="5"/>
</dbReference>
<evidence type="ECO:0000256" key="3">
    <source>
        <dbReference type="ARBA" id="ARBA00022574"/>
    </source>
</evidence>
<dbReference type="PROSITE" id="PS50082">
    <property type="entry name" value="WD_REPEATS_2"/>
    <property type="match status" value="2"/>
</dbReference>
<sequence>MIHSQQTGLPVTALKPVEIGSEFLLVAGSGPWLHVYDQNSRQVLRQQIFPCQPIHGIDAIEVTPLAGDPKHISILIWGGRWLRYGELSLFPERQRLPNHVILELSDLFDAKDWILKAVSVTTTSLHTAPNTSSTFFLLTAHNALLRLKINSHSSRQATQIELLDTVSGPATFLYSGDIKATHSGGIIVASGTVFGEIFVWTCYNSNDESGWVTALRHTFTGHEGSIFGVAISQDLHINGVKVRLLASCSDDRTIQIWNISDSNVQAINSTPNLGPRETGFGVTRHSEISQLTKTWAHSSRIWNVEFAVRKVGAGDHRILLLSEGEDATCQLWELASGTGQESITQQQWTISQRARDHHHLGKNAWSMSHLLTYPSLVLYSGGADNQVVQRRFDIDQGLTKSSTISHPFQGFSHNGKVLRRYTMIDHDICLANTDDGDLYQLSPNGDTLVCTKMLSNPLKGSVVICYVSSHGMLLMAPQPGGLSALIPSTGEVISLLSPHEASITWMSVALTPAPAPTPGMPCIVARLSDSRVVALWVSGQGPAVQVTMSNLCLPDTFILTASCYDPYSRCLVVGSRAGALAFYADVDAETVEAQNPFVIRHVHGTDSVTSLRILDPSPHPGPDGSDVIHILSTGKDGTFGVHRVVKGQQRFPLISTIHRSSPPFGPNIEGSYLVPRTIAPGNQVIDLVLCGFKSTSFVVWNETRRTTLLDIQCGGSHRTWSYKPLIELAANKISPSPPVQVERQNFQSFVWTKAGKINWHIDKSPPSVAIGHGSHGREIKAMAKSPRPYTDKPRGLENCALLATGAEDTDIQLFAIEPTVVPDSHKSGSHNLVVLKGHTTGLQHLQFSPSSRFLFSSAGFEEFFVWKLTYNVPCVGVGVVLQDQMPKITEDSDARIMGFDLQEKGQNRGELGEDESSYVLAMAYSNGKVKVINYQPTENHGTGAFEVIQIINLGSFCLLQASILPNQGLKGPTNSAMQIISAGTNGALNLTRLASKHKEDGAAPNGMELKGIHQSSILAIDVIMLWPQMYLAATGGDDNAFGLTFLNVDAEELSTSPDPPRTIIIPKAHAAAITALKVVECVTRGSTMSVTIVTVGNDQRVRAWRVEIPVNSAAQDQTILLQDVRVRKLASAWTAVADVSSLELVSMAERRKIGEESEGGLPDDRDFQMMIAGVGTELIKIQLP</sequence>
<dbReference type="GO" id="GO:0030488">
    <property type="term" value="P:tRNA methylation"/>
    <property type="evidence" value="ECO:0007669"/>
    <property type="project" value="TreeGrafter"/>
</dbReference>
<accession>A0A438MXM4</accession>
<feature type="repeat" description="WD" evidence="7">
    <location>
        <begin position="835"/>
        <end position="868"/>
    </location>
</feature>
<dbReference type="PROSITE" id="PS00678">
    <property type="entry name" value="WD_REPEATS_1"/>
    <property type="match status" value="1"/>
</dbReference>
<dbReference type="PANTHER" id="PTHR14344:SF3">
    <property type="entry name" value="WD REPEAT-CONTAINING PROTEIN 6"/>
    <property type="match status" value="1"/>
</dbReference>
<proteinExistence type="inferred from homology"/>
<dbReference type="InterPro" id="IPR015943">
    <property type="entry name" value="WD40/YVTN_repeat-like_dom_sf"/>
</dbReference>
<reference evidence="8 9" key="1">
    <citation type="submission" date="2017-03" db="EMBL/GenBank/DDBJ databases">
        <title>Genomes of endolithic fungi from Antarctica.</title>
        <authorList>
            <person name="Coleine C."/>
            <person name="Masonjones S."/>
            <person name="Stajich J.E."/>
        </authorList>
    </citation>
    <scope>NUCLEOTIDE SEQUENCE [LARGE SCALE GENOMIC DNA]</scope>
    <source>
        <strain evidence="8 9">CCFEE 6314</strain>
    </source>
</reference>
<evidence type="ECO:0000256" key="2">
    <source>
        <dbReference type="ARBA" id="ARBA00022490"/>
    </source>
</evidence>
<comment type="similarity">
    <text evidence="6">Belongs to the WD repeat WDR6 family.</text>
</comment>
<name>A0A438MXM4_EXOME</name>
<feature type="repeat" description="WD" evidence="7">
    <location>
        <begin position="219"/>
        <end position="267"/>
    </location>
</feature>
<dbReference type="OrthoDB" id="5594999at2759"/>
<dbReference type="PANTHER" id="PTHR14344">
    <property type="entry name" value="WD REPEAT PROTEIN"/>
    <property type="match status" value="1"/>
</dbReference>
<dbReference type="Pfam" id="PF00400">
    <property type="entry name" value="WD40"/>
    <property type="match status" value="2"/>
</dbReference>
<gene>
    <name evidence="8" type="ORF">B0A52_07909</name>
</gene>
<protein>
    <submittedName>
        <fullName evidence="8">Uncharacterized protein</fullName>
    </submittedName>
</protein>
<evidence type="ECO:0000313" key="8">
    <source>
        <dbReference type="EMBL" id="RVX68486.1"/>
    </source>
</evidence>
<dbReference type="InterPro" id="IPR001680">
    <property type="entry name" value="WD40_rpt"/>
</dbReference>
<evidence type="ECO:0000256" key="5">
    <source>
        <dbReference type="ARBA" id="ARBA00022737"/>
    </source>
</evidence>
<keyword evidence="5" id="KW-0677">Repeat</keyword>
<dbReference type="InterPro" id="IPR036322">
    <property type="entry name" value="WD40_repeat_dom_sf"/>
</dbReference>
<organism evidence="8 9">
    <name type="scientific">Exophiala mesophila</name>
    <name type="common">Black yeast-like fungus</name>
    <dbReference type="NCBI Taxonomy" id="212818"/>
    <lineage>
        <taxon>Eukaryota</taxon>
        <taxon>Fungi</taxon>
        <taxon>Dikarya</taxon>
        <taxon>Ascomycota</taxon>
        <taxon>Pezizomycotina</taxon>
        <taxon>Eurotiomycetes</taxon>
        <taxon>Chaetothyriomycetidae</taxon>
        <taxon>Chaetothyriales</taxon>
        <taxon>Herpotrichiellaceae</taxon>
        <taxon>Exophiala</taxon>
    </lineage>
</organism>
<dbReference type="AlphaFoldDB" id="A0A438MXM4"/>
<comment type="subcellular location">
    <subcellularLocation>
        <location evidence="1">Cytoplasm</location>
    </subcellularLocation>
</comment>
<dbReference type="VEuPathDB" id="FungiDB:PV10_02226"/>
<evidence type="ECO:0000256" key="6">
    <source>
        <dbReference type="ARBA" id="ARBA00038255"/>
    </source>
</evidence>
<dbReference type="InterPro" id="IPR019775">
    <property type="entry name" value="WD40_repeat_CS"/>
</dbReference>